<keyword evidence="2" id="KW-0472">Membrane</keyword>
<comment type="caution">
    <text evidence="3">The sequence shown here is derived from an EMBL/GenBank/DDBJ whole genome shotgun (WGS) entry which is preliminary data.</text>
</comment>
<dbReference type="Proteomes" id="UP000549066">
    <property type="component" value="Unassembled WGS sequence"/>
</dbReference>
<evidence type="ECO:0000256" key="1">
    <source>
        <dbReference type="SAM" id="MobiDB-lite"/>
    </source>
</evidence>
<feature type="transmembrane region" description="Helical" evidence="2">
    <location>
        <begin position="269"/>
        <end position="287"/>
    </location>
</feature>
<feature type="transmembrane region" description="Helical" evidence="2">
    <location>
        <begin position="117"/>
        <end position="139"/>
    </location>
</feature>
<feature type="region of interest" description="Disordered" evidence="1">
    <location>
        <begin position="1"/>
        <end position="82"/>
    </location>
</feature>
<accession>A0A852WUN9</accession>
<feature type="transmembrane region" description="Helical" evidence="2">
    <location>
        <begin position="209"/>
        <end position="229"/>
    </location>
</feature>
<dbReference type="AlphaFoldDB" id="A0A852WUN9"/>
<dbReference type="RefSeq" id="WP_179551895.1">
    <property type="nucleotide sequence ID" value="NZ_JACCFI010000001.1"/>
</dbReference>
<feature type="compositionally biased region" description="Pro residues" evidence="1">
    <location>
        <begin position="43"/>
        <end position="53"/>
    </location>
</feature>
<gene>
    <name evidence="3" type="ORF">BJY17_002779</name>
</gene>
<sequence>MSEGATSGIDPRFDPRYQRGYAGGEEITTDAAPTMPAARLRAPDPPAPAPAPAPIGASDVGRPPSGGGGSAPGAPVAAVVSDPRAERVVERARNEVDHEGQDDAFVVEVVSPGRSAIGWLIAGWAVTIAAFAAGAYLSWMVNSEIGYYTGAISSEDQWLRELGWTLSPSLIMAGATGVVVVTALAAFLHLRGPFDADDAAQGRFGRGTAWWALVSIAALGVVGVVWAVGRASEASRANSGLVFNGNGEPTGEQADVFAQIALGQFAQTLVGPLALAAIAAFVGLVAVEVRRATISAELVRSAQPDRP</sequence>
<dbReference type="EMBL" id="JACCFI010000001">
    <property type="protein sequence ID" value="NYG22032.1"/>
    <property type="molecule type" value="Genomic_DNA"/>
</dbReference>
<feature type="compositionally biased region" description="Low complexity" evidence="1">
    <location>
        <begin position="72"/>
        <end position="81"/>
    </location>
</feature>
<evidence type="ECO:0000313" key="4">
    <source>
        <dbReference type="Proteomes" id="UP000549066"/>
    </source>
</evidence>
<evidence type="ECO:0000256" key="2">
    <source>
        <dbReference type="SAM" id="Phobius"/>
    </source>
</evidence>
<name>A0A852WUN9_9MICO</name>
<proteinExistence type="predicted"/>
<feature type="transmembrane region" description="Helical" evidence="2">
    <location>
        <begin position="169"/>
        <end position="188"/>
    </location>
</feature>
<keyword evidence="4" id="KW-1185">Reference proteome</keyword>
<keyword evidence="2" id="KW-1133">Transmembrane helix</keyword>
<organism evidence="3 4">
    <name type="scientific">Agromyces hippuratus</name>
    <dbReference type="NCBI Taxonomy" id="286438"/>
    <lineage>
        <taxon>Bacteria</taxon>
        <taxon>Bacillati</taxon>
        <taxon>Actinomycetota</taxon>
        <taxon>Actinomycetes</taxon>
        <taxon>Micrococcales</taxon>
        <taxon>Microbacteriaceae</taxon>
        <taxon>Agromyces</taxon>
    </lineage>
</organism>
<reference evidence="3 4" key="1">
    <citation type="submission" date="2020-07" db="EMBL/GenBank/DDBJ databases">
        <title>Sequencing the genomes of 1000 actinobacteria strains.</title>
        <authorList>
            <person name="Klenk H.-P."/>
        </authorList>
    </citation>
    <scope>NUCLEOTIDE SEQUENCE [LARGE SCALE GENOMIC DNA]</scope>
    <source>
        <strain evidence="3 4">DSM 8598</strain>
    </source>
</reference>
<keyword evidence="2" id="KW-0812">Transmembrane</keyword>
<evidence type="ECO:0000313" key="3">
    <source>
        <dbReference type="EMBL" id="NYG22032.1"/>
    </source>
</evidence>
<protein>
    <submittedName>
        <fullName evidence="3">Uncharacterized protein</fullName>
    </submittedName>
</protein>